<dbReference type="SUPFAM" id="SSF53474">
    <property type="entry name" value="alpha/beta-Hydrolases"/>
    <property type="match status" value="1"/>
</dbReference>
<dbReference type="PANTHER" id="PTHR15495">
    <property type="entry name" value="NEGATIVE REGULATOR OF VESICLE FORMATION-RELATED"/>
    <property type="match status" value="1"/>
</dbReference>
<comment type="caution">
    <text evidence="14">The sequence shown here is derived from an EMBL/GenBank/DDBJ whole genome shotgun (WGS) entry which is preliminary data.</text>
</comment>
<dbReference type="InterPro" id="IPR056824">
    <property type="entry name" value="PGAP1_TMD"/>
</dbReference>
<feature type="compositionally biased region" description="Polar residues" evidence="11">
    <location>
        <begin position="87"/>
        <end position="116"/>
    </location>
</feature>
<evidence type="ECO:0000256" key="3">
    <source>
        <dbReference type="ARBA" id="ARBA00022448"/>
    </source>
</evidence>
<dbReference type="EC" id="3.1.-.-" evidence="10"/>
<feature type="transmembrane region" description="Helical" evidence="10">
    <location>
        <begin position="141"/>
        <end position="160"/>
    </location>
</feature>
<feature type="domain" description="GPI inositol-deacylase transmembrane" evidence="13">
    <location>
        <begin position="1077"/>
        <end position="1346"/>
    </location>
</feature>
<evidence type="ECO:0000256" key="5">
    <source>
        <dbReference type="ARBA" id="ARBA00022801"/>
    </source>
</evidence>
<dbReference type="GO" id="GO:0005789">
    <property type="term" value="C:endoplasmic reticulum membrane"/>
    <property type="evidence" value="ECO:0007669"/>
    <property type="project" value="UniProtKB-SubCell"/>
</dbReference>
<evidence type="ECO:0000259" key="12">
    <source>
        <dbReference type="Pfam" id="PF07819"/>
    </source>
</evidence>
<accession>A0A9W8A364</accession>
<feature type="region of interest" description="Disordered" evidence="11">
    <location>
        <begin position="815"/>
        <end position="848"/>
    </location>
</feature>
<dbReference type="GO" id="GO:0006888">
    <property type="term" value="P:endoplasmic reticulum to Golgi vesicle-mediated transport"/>
    <property type="evidence" value="ECO:0007669"/>
    <property type="project" value="TreeGrafter"/>
</dbReference>
<reference evidence="14" key="1">
    <citation type="submission" date="2022-07" db="EMBL/GenBank/DDBJ databases">
        <title>Phylogenomic reconstructions and comparative analyses of Kickxellomycotina fungi.</title>
        <authorList>
            <person name="Reynolds N.K."/>
            <person name="Stajich J.E."/>
            <person name="Barry K."/>
            <person name="Grigoriev I.V."/>
            <person name="Crous P."/>
            <person name="Smith M.E."/>
        </authorList>
    </citation>
    <scope>NUCLEOTIDE SEQUENCE</scope>
    <source>
        <strain evidence="14">NBRC 100468</strain>
    </source>
</reference>
<feature type="transmembrane region" description="Helical" evidence="10">
    <location>
        <begin position="1158"/>
        <end position="1185"/>
    </location>
</feature>
<evidence type="ECO:0000256" key="1">
    <source>
        <dbReference type="ARBA" id="ARBA00004477"/>
    </source>
</evidence>
<keyword evidence="9 10" id="KW-0472">Membrane</keyword>
<dbReference type="OrthoDB" id="348976at2759"/>
<evidence type="ECO:0000259" key="13">
    <source>
        <dbReference type="Pfam" id="PF25140"/>
    </source>
</evidence>
<feature type="transmembrane region" description="Helical" evidence="10">
    <location>
        <begin position="1093"/>
        <end position="1124"/>
    </location>
</feature>
<comment type="similarity">
    <text evidence="2 10">Belongs to the GPI inositol-deacylase family.</text>
</comment>
<comment type="caution">
    <text evidence="10">Lacks conserved residue(s) required for the propagation of feature annotation.</text>
</comment>
<dbReference type="InterPro" id="IPR012908">
    <property type="entry name" value="PGAP1-ab_dom-like"/>
</dbReference>
<evidence type="ECO:0000256" key="7">
    <source>
        <dbReference type="ARBA" id="ARBA00022927"/>
    </source>
</evidence>
<keyword evidence="4 10" id="KW-0812">Transmembrane</keyword>
<protein>
    <recommendedName>
        <fullName evidence="10">GPI inositol-deacylase</fullName>
        <ecNumber evidence="10">3.1.-.-</ecNumber>
    </recommendedName>
</protein>
<feature type="transmembrane region" description="Helical" evidence="10">
    <location>
        <begin position="1136"/>
        <end position="1152"/>
    </location>
</feature>
<evidence type="ECO:0000313" key="15">
    <source>
        <dbReference type="Proteomes" id="UP001150538"/>
    </source>
</evidence>
<feature type="domain" description="GPI inositol-deacylase PGAP1-like alpha/beta" evidence="12">
    <location>
        <begin position="222"/>
        <end position="462"/>
    </location>
</feature>
<dbReference type="Gene3D" id="3.40.50.1820">
    <property type="entry name" value="alpha/beta hydrolase"/>
    <property type="match status" value="1"/>
</dbReference>
<keyword evidence="5 10" id="KW-0378">Hydrolase</keyword>
<evidence type="ECO:0000256" key="9">
    <source>
        <dbReference type="ARBA" id="ARBA00023136"/>
    </source>
</evidence>
<comment type="function">
    <text evidence="10">Involved in inositol deacylation of GPI-anchored proteins which plays important roles in the quality control and ER-associated degradation of GPI-anchored proteins.</text>
</comment>
<dbReference type="Pfam" id="PF25140">
    <property type="entry name" value="PGAP1_TMD"/>
    <property type="match status" value="1"/>
</dbReference>
<dbReference type="Proteomes" id="UP001150538">
    <property type="component" value="Unassembled WGS sequence"/>
</dbReference>
<evidence type="ECO:0000256" key="11">
    <source>
        <dbReference type="SAM" id="MobiDB-lite"/>
    </source>
</evidence>
<sequence>MTGTSIGKAGRLILSATTGENSSQANIRARTNNNSNNNGQQWLNSDDGDGEEEEDDDLEPSRQSRSKESIPYSPGQLVNPKECCSGSRYSSQNTTTNYQFQRSNSPDKQNFYQDQLPSPPPGGYAAGSRRKGSFLQTYRRLLILTIGFIISCIMIGHSYMKNQPDCKGCQMSYMRPRFVEQKAFVSQFSRKYGLYLYREGGYDEAQENSGPYAPAPLPPFRIPILFIPGNCGSHKQIRSLASATSELFAKMLSNENSTQLLDSGKIGFDFFTVSLNEEFTALHGYSMLEQAEYVNEAIAYILSLYPKTRLDMLGDSKYADPASVLVIGHSMGGMVARTSLTLKNHVPGSINTLLTLSTPHNFPPAALEYHIHSMYKAVNTFWRIGYSNSDNALKDVAVVSVAGGNLDGMINSDFSYIGEFVPHTNGLSLLTTGIPDVWLSMDHQSIMWCRQLALKLAKTLISISDARQPSQTLPIEERMKALRRELVATDVDYLPKRVEDADSTNGLNKLDMSEFDPGFIKIHDGPSSPMFTVYDGQFHDPLSSIPEPEYGSRDYYKKVPALALFGGNPVKGDPSVNDSDYQFQIVSNSNVNYNIVACKQTTKPTTDSLDPPTSNMVCYEITSSDDARPLVLPILYPSLRALSDMKTLDYRASLSINQIKHKYPQIFSTGTDNGSQWLFGIKVDDVRQSRFNGKFIRVVKASSLVVSQEGPISHNQYQRKDIKPMGFWNILGGVKLTILLAENNVRLKIHIDISENPILVFRAKVKQIPRKFSYENAHTTGEDSSKLAFWPTIVRQSDGRAHRGYESKFWTLDEKYTGSSSGGSSSNRNSESSDRKYNDNNNNNSDKHQYQEHTFDIAFHGRGAYVPYDFDQSLPPLTKLSPAEWEGVDLDIWSDSASYERLEIEIGVNWYSSLNRIVKRYDMVAACFPFIWVVLMVLQQLSFWKRSSIALESASRMRKGQLEDDEDSDGKTSVFQTKSYIPLWSNSVQSKSQASESSVELLRSIARGEFGGHYDGLKWISPFECLELLSRRPSKFWVTVVAFGVISIVQNSLAYSQHNHSGVGGTSSYSLWKTWVQDLFVGYRGDGVVIPGLLAMGLMLLSFGFIVCEVIIVSVVSYILAFVLKLVVKYKHSSSYNTMIGAVGIHDISILNPKRTVLFMMFVALTLTIVPYHFMFLVLFFAQWFNMIRTFTLKMVVEEEKVGSNTFCRDVSSSIKYDQSKVIRFLTNRIHYQTTILLLWLQCLPFCAPELLVWMRNLSVQWYEDASSDHYILKIIGIYLLRLFSAHDMLPRFGTDTAHSNSLFLYRATKWLLIGIVLFSIFIGARQPYLLYNANHLISVWFIGLHVYYRLFVTNTAAAAAVTTVASCSQTMDHQVSSTEDSSEFGSKLQPSGTTKEVLNGYKQGLLTPPQTPYQNEMSNKTSTTNAMDRKVE</sequence>
<keyword evidence="8 10" id="KW-1133">Transmembrane helix</keyword>
<feature type="region of interest" description="Disordered" evidence="11">
    <location>
        <begin position="1404"/>
        <end position="1433"/>
    </location>
</feature>
<keyword evidence="3 10" id="KW-0813">Transport</keyword>
<evidence type="ECO:0000256" key="8">
    <source>
        <dbReference type="ARBA" id="ARBA00022989"/>
    </source>
</evidence>
<dbReference type="EMBL" id="JANBPU010000076">
    <property type="protein sequence ID" value="KAJ1917274.1"/>
    <property type="molecule type" value="Genomic_DNA"/>
</dbReference>
<feature type="compositionally biased region" description="Polar residues" evidence="11">
    <location>
        <begin position="1413"/>
        <end position="1427"/>
    </location>
</feature>
<evidence type="ECO:0000313" key="14">
    <source>
        <dbReference type="EMBL" id="KAJ1917274.1"/>
    </source>
</evidence>
<keyword evidence="6 10" id="KW-0256">Endoplasmic reticulum</keyword>
<dbReference type="GO" id="GO:0006505">
    <property type="term" value="P:GPI anchor metabolic process"/>
    <property type="evidence" value="ECO:0007669"/>
    <property type="project" value="TreeGrafter"/>
</dbReference>
<dbReference type="GO" id="GO:0050185">
    <property type="term" value="F:phosphatidylinositol deacylase activity"/>
    <property type="evidence" value="ECO:0007669"/>
    <property type="project" value="TreeGrafter"/>
</dbReference>
<evidence type="ECO:0000256" key="6">
    <source>
        <dbReference type="ARBA" id="ARBA00022824"/>
    </source>
</evidence>
<gene>
    <name evidence="14" type="primary">BST1</name>
    <name evidence="14" type="ORF">H4219_003305</name>
</gene>
<organism evidence="14 15">
    <name type="scientific">Mycoemilia scoparia</name>
    <dbReference type="NCBI Taxonomy" id="417184"/>
    <lineage>
        <taxon>Eukaryota</taxon>
        <taxon>Fungi</taxon>
        <taxon>Fungi incertae sedis</taxon>
        <taxon>Zoopagomycota</taxon>
        <taxon>Kickxellomycotina</taxon>
        <taxon>Kickxellomycetes</taxon>
        <taxon>Kickxellales</taxon>
        <taxon>Kickxellaceae</taxon>
        <taxon>Mycoemilia</taxon>
    </lineage>
</organism>
<name>A0A9W8A364_9FUNG</name>
<dbReference type="InterPro" id="IPR039529">
    <property type="entry name" value="PGAP1/BST1"/>
</dbReference>
<feature type="transmembrane region" description="Helical" evidence="10">
    <location>
        <begin position="1303"/>
        <end position="1323"/>
    </location>
</feature>
<dbReference type="InterPro" id="IPR029058">
    <property type="entry name" value="AB_hydrolase_fold"/>
</dbReference>
<feature type="compositionally biased region" description="Acidic residues" evidence="11">
    <location>
        <begin position="46"/>
        <end position="58"/>
    </location>
</feature>
<dbReference type="GO" id="GO:0015031">
    <property type="term" value="P:protein transport"/>
    <property type="evidence" value="ECO:0007669"/>
    <property type="project" value="UniProtKB-KW"/>
</dbReference>
<proteinExistence type="inferred from homology"/>
<feature type="compositionally biased region" description="Polar residues" evidence="11">
    <location>
        <begin position="15"/>
        <end position="31"/>
    </location>
</feature>
<dbReference type="Pfam" id="PF07819">
    <property type="entry name" value="PGAP1"/>
    <property type="match status" value="1"/>
</dbReference>
<feature type="compositionally biased region" description="Basic and acidic residues" evidence="11">
    <location>
        <begin position="59"/>
        <end position="68"/>
    </location>
</feature>
<evidence type="ECO:0000256" key="4">
    <source>
        <dbReference type="ARBA" id="ARBA00022692"/>
    </source>
</evidence>
<keyword evidence="15" id="KW-1185">Reference proteome</keyword>
<comment type="subcellular location">
    <subcellularLocation>
        <location evidence="1">Endoplasmic reticulum membrane</location>
        <topology evidence="1">Multi-pass membrane protein</topology>
    </subcellularLocation>
</comment>
<feature type="region of interest" description="Disordered" evidence="11">
    <location>
        <begin position="15"/>
        <end position="128"/>
    </location>
</feature>
<keyword evidence="7 10" id="KW-0653">Protein transport</keyword>
<dbReference type="PANTHER" id="PTHR15495:SF7">
    <property type="entry name" value="GPI INOSITOL-DEACYLASE"/>
    <property type="match status" value="1"/>
</dbReference>
<evidence type="ECO:0000256" key="10">
    <source>
        <dbReference type="RuleBase" id="RU365011"/>
    </source>
</evidence>
<evidence type="ECO:0000256" key="2">
    <source>
        <dbReference type="ARBA" id="ARBA00006931"/>
    </source>
</evidence>
<feature type="compositionally biased region" description="Low complexity" evidence="11">
    <location>
        <begin position="818"/>
        <end position="830"/>
    </location>
</feature>